<dbReference type="RefSeq" id="WP_286277629.1">
    <property type="nucleotide sequence ID" value="NZ_AP027731.1"/>
</dbReference>
<comment type="pathway">
    <text evidence="1">Cell wall biogenesis; cell wall polysaccharide biosynthesis.</text>
</comment>
<dbReference type="InterPro" id="IPR001173">
    <property type="entry name" value="Glyco_trans_2-like"/>
</dbReference>
<evidence type="ECO:0000259" key="5">
    <source>
        <dbReference type="Pfam" id="PF00535"/>
    </source>
</evidence>
<dbReference type="InterPro" id="IPR029044">
    <property type="entry name" value="Nucleotide-diphossugar_trans"/>
</dbReference>
<comment type="similarity">
    <text evidence="2">Belongs to the glycosyltransferase 2 family.</text>
</comment>
<keyword evidence="7" id="KW-1185">Reference proteome</keyword>
<accession>A0ABM8G7J3</accession>
<dbReference type="PANTHER" id="PTHR43179:SF12">
    <property type="entry name" value="GALACTOFURANOSYLTRANSFERASE GLFT2"/>
    <property type="match status" value="1"/>
</dbReference>
<protein>
    <recommendedName>
        <fullName evidence="5">Glycosyltransferase 2-like domain-containing protein</fullName>
    </recommendedName>
</protein>
<dbReference type="Gene3D" id="3.90.550.10">
    <property type="entry name" value="Spore Coat Polysaccharide Biosynthesis Protein SpsA, Chain A"/>
    <property type="match status" value="1"/>
</dbReference>
<dbReference type="EMBL" id="AP027731">
    <property type="protein sequence ID" value="BDZ44141.1"/>
    <property type="molecule type" value="Genomic_DNA"/>
</dbReference>
<organism evidence="6 7">
    <name type="scientific">Naasia aerilata</name>
    <dbReference type="NCBI Taxonomy" id="1162966"/>
    <lineage>
        <taxon>Bacteria</taxon>
        <taxon>Bacillati</taxon>
        <taxon>Actinomycetota</taxon>
        <taxon>Actinomycetes</taxon>
        <taxon>Micrococcales</taxon>
        <taxon>Microbacteriaceae</taxon>
        <taxon>Naasia</taxon>
    </lineage>
</organism>
<evidence type="ECO:0000313" key="6">
    <source>
        <dbReference type="EMBL" id="BDZ44141.1"/>
    </source>
</evidence>
<keyword evidence="3" id="KW-0328">Glycosyltransferase</keyword>
<name>A0ABM8G7J3_9MICO</name>
<proteinExistence type="inferred from homology"/>
<reference evidence="7" key="1">
    <citation type="journal article" date="2019" name="Int. J. Syst. Evol. Microbiol.">
        <title>The Global Catalogue of Microorganisms (GCM) 10K type strain sequencing project: providing services to taxonomists for standard genome sequencing and annotation.</title>
        <authorList>
            <consortium name="The Broad Institute Genomics Platform"/>
            <consortium name="The Broad Institute Genome Sequencing Center for Infectious Disease"/>
            <person name="Wu L."/>
            <person name="Ma J."/>
        </authorList>
    </citation>
    <scope>NUCLEOTIDE SEQUENCE [LARGE SCALE GENOMIC DNA]</scope>
    <source>
        <strain evidence="7">NBRC 108725</strain>
    </source>
</reference>
<evidence type="ECO:0000313" key="7">
    <source>
        <dbReference type="Proteomes" id="UP001321498"/>
    </source>
</evidence>
<evidence type="ECO:0000256" key="4">
    <source>
        <dbReference type="ARBA" id="ARBA00022679"/>
    </source>
</evidence>
<feature type="domain" description="Glycosyltransferase 2-like" evidence="5">
    <location>
        <begin position="5"/>
        <end position="132"/>
    </location>
</feature>
<evidence type="ECO:0000256" key="3">
    <source>
        <dbReference type="ARBA" id="ARBA00022676"/>
    </source>
</evidence>
<dbReference type="SUPFAM" id="SSF53448">
    <property type="entry name" value="Nucleotide-diphospho-sugar transferases"/>
    <property type="match status" value="1"/>
</dbReference>
<dbReference type="Proteomes" id="UP001321498">
    <property type="component" value="Chromosome"/>
</dbReference>
<evidence type="ECO:0000256" key="1">
    <source>
        <dbReference type="ARBA" id="ARBA00004776"/>
    </source>
</evidence>
<sequence length="287" mass="31765">MSTYSAVVLYYRHGPAVAETLRHLLAQTLPPTEVVVVDNCSSDGVLDALASEFPSLQILTLPENEGYGGGMNRGREALTRPVEWTLYLTHEVRLAPDCVEELIAAGEACSPAAGQVGPRLYRSGSGALWSTGGRITATGSARHRLRAAEDGRAAWLDGACVLVSEEVRRQVGGWSERFFLYWEDVEYSLRIGESRPVICANLASAEQDTGMTPIYYGARNRILLWRMRRRPLLVSTSLVRLLAVVVLRDWLWNRDYRSAHVRAVGLRHGFSEALAKGLGQVRERGSR</sequence>
<evidence type="ECO:0000256" key="2">
    <source>
        <dbReference type="ARBA" id="ARBA00006739"/>
    </source>
</evidence>
<gene>
    <name evidence="6" type="ORF">GCM10025866_00500</name>
</gene>
<dbReference type="PANTHER" id="PTHR43179">
    <property type="entry name" value="RHAMNOSYLTRANSFERASE WBBL"/>
    <property type="match status" value="1"/>
</dbReference>
<keyword evidence="4" id="KW-0808">Transferase</keyword>
<dbReference type="Pfam" id="PF00535">
    <property type="entry name" value="Glycos_transf_2"/>
    <property type="match status" value="1"/>
</dbReference>